<evidence type="ECO:0000313" key="14">
    <source>
        <dbReference type="Proteomes" id="UP000193648"/>
    </source>
</evidence>
<dbReference type="InterPro" id="IPR015883">
    <property type="entry name" value="Glyco_hydro_20_cat"/>
</dbReference>
<dbReference type="Proteomes" id="UP000193648">
    <property type="component" value="Unassembled WGS sequence"/>
</dbReference>
<evidence type="ECO:0000259" key="11">
    <source>
        <dbReference type="Pfam" id="PF00728"/>
    </source>
</evidence>
<dbReference type="GO" id="GO:0004563">
    <property type="term" value="F:beta-N-acetylhexosaminidase activity"/>
    <property type="evidence" value="ECO:0007669"/>
    <property type="project" value="UniProtKB-EC"/>
</dbReference>
<dbReference type="Gene3D" id="3.30.379.10">
    <property type="entry name" value="Chitobiase/beta-hexosaminidase domain 2-like"/>
    <property type="match status" value="1"/>
</dbReference>
<evidence type="ECO:0000256" key="7">
    <source>
        <dbReference type="ARBA" id="ARBA00023295"/>
    </source>
</evidence>
<feature type="compositionally biased region" description="Basic and acidic residues" evidence="9">
    <location>
        <begin position="16"/>
        <end position="25"/>
    </location>
</feature>
<keyword evidence="10" id="KW-1133">Transmembrane helix</keyword>
<dbReference type="AlphaFoldDB" id="A0A1Y2GWZ2"/>
<keyword evidence="7" id="KW-0326">Glycosidase</keyword>
<feature type="domain" description="Beta-hexosaminidase eukaryotic type N-terminal" evidence="12">
    <location>
        <begin position="152"/>
        <end position="294"/>
    </location>
</feature>
<dbReference type="InterPro" id="IPR029019">
    <property type="entry name" value="HEX_eukaryotic_N"/>
</dbReference>
<feature type="region of interest" description="Disordered" evidence="9">
    <location>
        <begin position="1"/>
        <end position="93"/>
    </location>
</feature>
<evidence type="ECO:0000256" key="3">
    <source>
        <dbReference type="ARBA" id="ARBA00012663"/>
    </source>
</evidence>
<gene>
    <name evidence="13" type="ORF">BCR41DRAFT_348063</name>
</gene>
<dbReference type="GO" id="GO:0016020">
    <property type="term" value="C:membrane"/>
    <property type="evidence" value="ECO:0007669"/>
    <property type="project" value="TreeGrafter"/>
</dbReference>
<evidence type="ECO:0000256" key="6">
    <source>
        <dbReference type="ARBA" id="ARBA00023180"/>
    </source>
</evidence>
<dbReference type="Pfam" id="PF14845">
    <property type="entry name" value="Glycohydro_20b2"/>
    <property type="match status" value="1"/>
</dbReference>
<dbReference type="InterPro" id="IPR017853">
    <property type="entry name" value="GH"/>
</dbReference>
<dbReference type="GeneID" id="33565059"/>
<dbReference type="Pfam" id="PF00728">
    <property type="entry name" value="Glyco_hydro_20"/>
    <property type="match status" value="1"/>
</dbReference>
<comment type="caution">
    <text evidence="13">The sequence shown here is derived from an EMBL/GenBank/DDBJ whole genome shotgun (WGS) entry which is preliminary data.</text>
</comment>
<comment type="similarity">
    <text evidence="2">Belongs to the glycosyl hydrolase 20 family.</text>
</comment>
<reference evidence="13 14" key="1">
    <citation type="submission" date="2016-07" db="EMBL/GenBank/DDBJ databases">
        <title>Pervasive Adenine N6-methylation of Active Genes in Fungi.</title>
        <authorList>
            <consortium name="DOE Joint Genome Institute"/>
            <person name="Mondo S.J."/>
            <person name="Dannebaum R.O."/>
            <person name="Kuo R.C."/>
            <person name="Labutti K."/>
            <person name="Haridas S."/>
            <person name="Kuo A."/>
            <person name="Salamov A."/>
            <person name="Ahrendt S.R."/>
            <person name="Lipzen A."/>
            <person name="Sullivan W."/>
            <person name="Andreopoulos W.B."/>
            <person name="Clum A."/>
            <person name="Lindquist E."/>
            <person name="Daum C."/>
            <person name="Ramamoorthy G.K."/>
            <person name="Gryganskyi A."/>
            <person name="Culley D."/>
            <person name="Magnuson J.K."/>
            <person name="James T.Y."/>
            <person name="O'Malley M.A."/>
            <person name="Stajich J.E."/>
            <person name="Spatafora J.W."/>
            <person name="Visel A."/>
            <person name="Grigoriev I.V."/>
        </authorList>
    </citation>
    <scope>NUCLEOTIDE SEQUENCE [LARGE SCALE GENOMIC DNA]</scope>
    <source>
        <strain evidence="13 14">NRRL 3116</strain>
    </source>
</reference>
<dbReference type="RefSeq" id="XP_021884056.1">
    <property type="nucleotide sequence ID" value="XM_022023215.1"/>
</dbReference>
<comment type="catalytic activity">
    <reaction evidence="1">
        <text>Hydrolysis of terminal non-reducing N-acetyl-D-hexosamine residues in N-acetyl-beta-D-hexosaminides.</text>
        <dbReference type="EC" id="3.2.1.52"/>
    </reaction>
</comment>
<keyword evidence="6" id="KW-0325">Glycoprotein</keyword>
<dbReference type="FunFam" id="3.20.20.80:FF:000063">
    <property type="entry name" value="Beta-hexosaminidase"/>
    <property type="match status" value="1"/>
</dbReference>
<feature type="active site" description="Proton donor" evidence="8">
    <location>
        <position position="493"/>
    </location>
</feature>
<protein>
    <recommendedName>
        <fullName evidence="3">beta-N-acetylhexosaminidase</fullName>
        <ecNumber evidence="3">3.2.1.52</ecNumber>
    </recommendedName>
</protein>
<evidence type="ECO:0000256" key="9">
    <source>
        <dbReference type="SAM" id="MobiDB-lite"/>
    </source>
</evidence>
<dbReference type="PRINTS" id="PR00738">
    <property type="entry name" value="GLHYDRLASE20"/>
</dbReference>
<organism evidence="13 14">
    <name type="scientific">Lobosporangium transversale</name>
    <dbReference type="NCBI Taxonomy" id="64571"/>
    <lineage>
        <taxon>Eukaryota</taxon>
        <taxon>Fungi</taxon>
        <taxon>Fungi incertae sedis</taxon>
        <taxon>Mucoromycota</taxon>
        <taxon>Mortierellomycotina</taxon>
        <taxon>Mortierellomycetes</taxon>
        <taxon>Mortierellales</taxon>
        <taxon>Mortierellaceae</taxon>
        <taxon>Lobosporangium</taxon>
    </lineage>
</organism>
<dbReference type="InParanoid" id="A0A1Y2GWZ2"/>
<dbReference type="GO" id="GO:0030203">
    <property type="term" value="P:glycosaminoglycan metabolic process"/>
    <property type="evidence" value="ECO:0007669"/>
    <property type="project" value="TreeGrafter"/>
</dbReference>
<name>A0A1Y2GWZ2_9FUNG</name>
<keyword evidence="10" id="KW-0472">Membrane</keyword>
<keyword evidence="4" id="KW-0732">Signal</keyword>
<evidence type="ECO:0000256" key="1">
    <source>
        <dbReference type="ARBA" id="ARBA00001231"/>
    </source>
</evidence>
<dbReference type="InterPro" id="IPR029018">
    <property type="entry name" value="Hex-like_dom2"/>
</dbReference>
<keyword evidence="5 13" id="KW-0378">Hydrolase</keyword>
<dbReference type="SUPFAM" id="SSF55545">
    <property type="entry name" value="beta-N-acetylhexosaminidase-like domain"/>
    <property type="match status" value="1"/>
</dbReference>
<dbReference type="EC" id="3.2.1.52" evidence="3"/>
<dbReference type="STRING" id="64571.A0A1Y2GWZ2"/>
<feature type="transmembrane region" description="Helical" evidence="10">
    <location>
        <begin position="107"/>
        <end position="129"/>
    </location>
</feature>
<dbReference type="GO" id="GO:0005975">
    <property type="term" value="P:carbohydrate metabolic process"/>
    <property type="evidence" value="ECO:0007669"/>
    <property type="project" value="InterPro"/>
</dbReference>
<dbReference type="PANTHER" id="PTHR22600:SF26">
    <property type="entry name" value="BETA-N-ACETYLHEXOSAMINIDASE"/>
    <property type="match status" value="1"/>
</dbReference>
<keyword evidence="10" id="KW-0812">Transmembrane</keyword>
<accession>A0A1Y2GWZ2</accession>
<evidence type="ECO:0000256" key="4">
    <source>
        <dbReference type="ARBA" id="ARBA00022729"/>
    </source>
</evidence>
<evidence type="ECO:0000256" key="2">
    <source>
        <dbReference type="ARBA" id="ARBA00006285"/>
    </source>
</evidence>
<evidence type="ECO:0000313" key="13">
    <source>
        <dbReference type="EMBL" id="ORZ26291.1"/>
    </source>
</evidence>
<dbReference type="SUPFAM" id="SSF51445">
    <property type="entry name" value="(Trans)glycosidases"/>
    <property type="match status" value="1"/>
</dbReference>
<evidence type="ECO:0000256" key="5">
    <source>
        <dbReference type="ARBA" id="ARBA00022801"/>
    </source>
</evidence>
<evidence type="ECO:0000256" key="8">
    <source>
        <dbReference type="PIRSR" id="PIRSR625705-1"/>
    </source>
</evidence>
<keyword evidence="14" id="KW-1185">Reference proteome</keyword>
<dbReference type="PANTHER" id="PTHR22600">
    <property type="entry name" value="BETA-HEXOSAMINIDASE"/>
    <property type="match status" value="1"/>
</dbReference>
<dbReference type="CDD" id="cd06562">
    <property type="entry name" value="GH20_HexA_HexB-like"/>
    <property type="match status" value="1"/>
</dbReference>
<dbReference type="Gene3D" id="3.20.20.80">
    <property type="entry name" value="Glycosidases"/>
    <property type="match status" value="1"/>
</dbReference>
<proteinExistence type="inferred from homology"/>
<evidence type="ECO:0000259" key="12">
    <source>
        <dbReference type="Pfam" id="PF14845"/>
    </source>
</evidence>
<feature type="compositionally biased region" description="Polar residues" evidence="9">
    <location>
        <begin position="40"/>
        <end position="50"/>
    </location>
</feature>
<evidence type="ECO:0000256" key="10">
    <source>
        <dbReference type="SAM" id="Phobius"/>
    </source>
</evidence>
<dbReference type="InterPro" id="IPR025705">
    <property type="entry name" value="Beta_hexosaminidase_sua/sub"/>
</dbReference>
<dbReference type="OrthoDB" id="428480at2759"/>
<sequence>MSKKNTTHSYSALSPHDPDEAHDSDNMNASKAELQHRQADPSQTSQSQMLSDRGRRRSLDPTDPTAPMQRQQPHWSDKDNSSEDEDDEVENPVVSESKHLHQYWVRYLILTTVLAGLAALAILLIVRTWKSSYYMAPVYNEAVKALPEEQPVWPIPKSFTFGKQKVLLSKDFYIQTTVFNDQQFGIAPILEKAIGRLEERLQLKRNMTLYRMDSVEPDYGDNIPLTKLAILVDNAQAALEYGMIESYTLEIPGRKSANSGNGDSAPYAFQVHSAVLRAATQWGVIHGLETFSQLVRAQPMTTTSKINAESISATAENVLVIPNVPWIIRDEPRYSHRGILLDTSRNYIPVKDIIKTIEAMSIVKFNVFHWHVLDQQSYPLVSKTYPDLTAKGAERPDYIYTSEDVAYIVQYGEERGIRVLPEFDSPGHAASWGRAYPNLTVCLDMEPHRKYAAEPPAGQLDPLEPFTYILLDNLIQEWGVQFPDKHVHVGGDEVNFDCWKTSKRLRDYIEHAGRRGQYEDALLPTVTSPSKENKMRTTRAGPQSGEDKLLELYLDKVFGMFMAQGKRPIVWEEIALEHKVKLPDSAIVQVWKNAVNAKRVIEQGWPVILSSAEYWYLDCGSGQWLIGSQGQSWCKYSNWQRVYSYSLTDQLNTEQQKMVYGGEICMWSEQTDASNLHSNIWPRAAAAAEVLWSGSQDENGQDRPLIHAAKRLTAVRDRLVQMGVAAAPIYPSWCRHSPEGCLA</sequence>
<dbReference type="EMBL" id="MCFF01000007">
    <property type="protein sequence ID" value="ORZ26291.1"/>
    <property type="molecule type" value="Genomic_DNA"/>
</dbReference>
<feature type="domain" description="Glycoside hydrolase family 20 catalytic" evidence="11">
    <location>
        <begin position="334"/>
        <end position="694"/>
    </location>
</feature>